<keyword evidence="3" id="KW-1185">Reference proteome</keyword>
<name>A0ABV6H6Q7_9ACTN</name>
<reference evidence="2 3" key="1">
    <citation type="submission" date="2024-09" db="EMBL/GenBank/DDBJ databases">
        <authorList>
            <person name="Sun Q."/>
            <person name="Mori K."/>
        </authorList>
    </citation>
    <scope>NUCLEOTIDE SEQUENCE [LARGE SCALE GENOMIC DNA]</scope>
    <source>
        <strain evidence="2 3">CCM 7957</strain>
    </source>
</reference>
<evidence type="ECO:0000313" key="2">
    <source>
        <dbReference type="EMBL" id="MFC0313663.1"/>
    </source>
</evidence>
<protein>
    <recommendedName>
        <fullName evidence="4">DUF222 domain-containing protein</fullName>
    </recommendedName>
</protein>
<dbReference type="Proteomes" id="UP001589783">
    <property type="component" value="Unassembled WGS sequence"/>
</dbReference>
<proteinExistence type="predicted"/>
<accession>A0ABV6H6Q7</accession>
<sequence>MTVTAERTAHTTAEAGTIHEQRKQQIAAEKTALFLRHPHLLFMLCAAHENCTHRGHLRSAKTKLAAARTLDLDGFAAAVHDAHCDAWAESSHGAYYRKRAEANCGVDACTHIAYIAALPWIVAVHQKLTA</sequence>
<feature type="region of interest" description="Disordered" evidence="1">
    <location>
        <begin position="1"/>
        <end position="21"/>
    </location>
</feature>
<evidence type="ECO:0000313" key="3">
    <source>
        <dbReference type="Proteomes" id="UP001589783"/>
    </source>
</evidence>
<comment type="caution">
    <text evidence="2">The sequence shown here is derived from an EMBL/GenBank/DDBJ whole genome shotgun (WGS) entry which is preliminary data.</text>
</comment>
<evidence type="ECO:0000256" key="1">
    <source>
        <dbReference type="SAM" id="MobiDB-lite"/>
    </source>
</evidence>
<evidence type="ECO:0008006" key="4">
    <source>
        <dbReference type="Google" id="ProtNLM"/>
    </source>
</evidence>
<feature type="compositionally biased region" description="Low complexity" evidence="1">
    <location>
        <begin position="1"/>
        <end position="16"/>
    </location>
</feature>
<dbReference type="EMBL" id="JBHLWV010000006">
    <property type="protein sequence ID" value="MFC0313663.1"/>
    <property type="molecule type" value="Genomic_DNA"/>
</dbReference>
<dbReference type="RefSeq" id="WP_382360256.1">
    <property type="nucleotide sequence ID" value="NZ_JBHLWV010000006.1"/>
</dbReference>
<organism evidence="2 3">
    <name type="scientific">Gordonia phosphorivorans</name>
    <dbReference type="NCBI Taxonomy" id="1056982"/>
    <lineage>
        <taxon>Bacteria</taxon>
        <taxon>Bacillati</taxon>
        <taxon>Actinomycetota</taxon>
        <taxon>Actinomycetes</taxon>
        <taxon>Mycobacteriales</taxon>
        <taxon>Gordoniaceae</taxon>
        <taxon>Gordonia</taxon>
    </lineage>
</organism>
<gene>
    <name evidence="2" type="ORF">ACFFJD_02190</name>
</gene>